<dbReference type="EMBL" id="LXQA010070113">
    <property type="protein sequence ID" value="MCI08738.1"/>
    <property type="molecule type" value="Genomic_DNA"/>
</dbReference>
<comment type="caution">
    <text evidence="1">The sequence shown here is derived from an EMBL/GenBank/DDBJ whole genome shotgun (WGS) entry which is preliminary data.</text>
</comment>
<protein>
    <submittedName>
        <fullName evidence="1">Uncharacterized protein</fullName>
    </submittedName>
</protein>
<keyword evidence="2" id="KW-1185">Reference proteome</keyword>
<evidence type="ECO:0000313" key="2">
    <source>
        <dbReference type="Proteomes" id="UP000265520"/>
    </source>
</evidence>
<proteinExistence type="predicted"/>
<sequence>MGCSRPEEENPTTVTRKVDITVIGEDEKKLDPEGVYVESSRAELISKIYDVESSMVEAASLSFHNAVAQLRLLNPGFELNVKGLDEDKEVCDGHILPPLPEGEN</sequence>
<evidence type="ECO:0000313" key="1">
    <source>
        <dbReference type="EMBL" id="MCI08738.1"/>
    </source>
</evidence>
<dbReference type="Proteomes" id="UP000265520">
    <property type="component" value="Unassembled WGS sequence"/>
</dbReference>
<organism evidence="1 2">
    <name type="scientific">Trifolium medium</name>
    <dbReference type="NCBI Taxonomy" id="97028"/>
    <lineage>
        <taxon>Eukaryota</taxon>
        <taxon>Viridiplantae</taxon>
        <taxon>Streptophyta</taxon>
        <taxon>Embryophyta</taxon>
        <taxon>Tracheophyta</taxon>
        <taxon>Spermatophyta</taxon>
        <taxon>Magnoliopsida</taxon>
        <taxon>eudicotyledons</taxon>
        <taxon>Gunneridae</taxon>
        <taxon>Pentapetalae</taxon>
        <taxon>rosids</taxon>
        <taxon>fabids</taxon>
        <taxon>Fabales</taxon>
        <taxon>Fabaceae</taxon>
        <taxon>Papilionoideae</taxon>
        <taxon>50 kb inversion clade</taxon>
        <taxon>NPAAA clade</taxon>
        <taxon>Hologalegina</taxon>
        <taxon>IRL clade</taxon>
        <taxon>Trifolieae</taxon>
        <taxon>Trifolium</taxon>
    </lineage>
</organism>
<name>A0A392P9J1_9FABA</name>
<accession>A0A392P9J1</accession>
<dbReference type="AlphaFoldDB" id="A0A392P9J1"/>
<reference evidence="1 2" key="1">
    <citation type="journal article" date="2018" name="Front. Plant Sci.">
        <title>Red Clover (Trifolium pratense) and Zigzag Clover (T. medium) - A Picture of Genomic Similarities and Differences.</title>
        <authorList>
            <person name="Dluhosova J."/>
            <person name="Istvanek J."/>
            <person name="Nedelnik J."/>
            <person name="Repkova J."/>
        </authorList>
    </citation>
    <scope>NUCLEOTIDE SEQUENCE [LARGE SCALE GENOMIC DNA]</scope>
    <source>
        <strain evidence="2">cv. 10/8</strain>
        <tissue evidence="1">Leaf</tissue>
    </source>
</reference>